<evidence type="ECO:0000313" key="1">
    <source>
        <dbReference type="EMBL" id="MBD0849504.1"/>
    </source>
</evidence>
<dbReference type="SUPFAM" id="SSF51556">
    <property type="entry name" value="Metallo-dependent hydrolases"/>
    <property type="match status" value="1"/>
</dbReference>
<proteinExistence type="predicted"/>
<dbReference type="RefSeq" id="WP_188312627.1">
    <property type="nucleotide sequence ID" value="NZ_JABTCG010000001.1"/>
</dbReference>
<reference evidence="1 2" key="1">
    <citation type="submission" date="2020-05" db="EMBL/GenBank/DDBJ databases">
        <title>The draft genome sequence of Maribacter arenosus CAU 1321.</title>
        <authorList>
            <person name="Mu L."/>
        </authorList>
    </citation>
    <scope>NUCLEOTIDE SEQUENCE [LARGE SCALE GENOMIC DNA]</scope>
    <source>
        <strain evidence="1 2">CAU 1321</strain>
    </source>
</reference>
<dbReference type="InterPro" id="IPR032466">
    <property type="entry name" value="Metal_Hydrolase"/>
</dbReference>
<dbReference type="Proteomes" id="UP000598350">
    <property type="component" value="Unassembled WGS sequence"/>
</dbReference>
<dbReference type="Gene3D" id="3.20.20.140">
    <property type="entry name" value="Metal-dependent hydrolases"/>
    <property type="match status" value="1"/>
</dbReference>
<dbReference type="EMBL" id="JABTCG010000001">
    <property type="protein sequence ID" value="MBD0849504.1"/>
    <property type="molecule type" value="Genomic_DNA"/>
</dbReference>
<accession>A0ABR7V748</accession>
<protein>
    <submittedName>
        <fullName evidence="1">Membrane dipeptidase</fullName>
    </submittedName>
</protein>
<name>A0ABR7V748_9FLAO</name>
<organism evidence="1 2">
    <name type="scientific">Maribacter arenosus</name>
    <dbReference type="NCBI Taxonomy" id="1854708"/>
    <lineage>
        <taxon>Bacteria</taxon>
        <taxon>Pseudomonadati</taxon>
        <taxon>Bacteroidota</taxon>
        <taxon>Flavobacteriia</taxon>
        <taxon>Flavobacteriales</taxon>
        <taxon>Flavobacteriaceae</taxon>
        <taxon>Maribacter</taxon>
    </lineage>
</organism>
<sequence>MAVEKNNYIDFHCHSALKPYGKSFNYKPIGKNNPNRRRTNSIWRYNPPTLLDKLINYIIHLTKFSQANFTSLAKGGVSIVCVSLYPIEKWFFVNKIKNEFINDIASNFATGVGKKRVDAVQALNDYFKDLEMEYRYYQQLDGVIKRFPEGKYRYKLVHNYDHIEDIRVRDQDKIHTIWVVLTIEGMHVLNQQIDKAPNEREFMANLQKLKNWDTPPFFVSIAHHFWNHLCGHAESFTKLVKKKVDQSEGLDTGFTPLGIKVVHELFSTENGKRILIDLKHMSVASRKDFYALIDATPAYRNIPLIVSHGAANGLKSFAERKQTGSKIANKLNPVDINFFDTEIIRIAKSKGIFGLQLDERRIASKQTLKDTKHSTKRSKIMHYRSELLWNQVQHILEVLDQEGLFAWDCMVIGSDFDGIIDPLNAFWTSEEMPFLADFLERHAYNYMKDASFKVAGNNIKADEIIERIMSLNGTEFLKQNFK</sequence>
<comment type="caution">
    <text evidence="1">The sequence shown here is derived from an EMBL/GenBank/DDBJ whole genome shotgun (WGS) entry which is preliminary data.</text>
</comment>
<dbReference type="Pfam" id="PF01244">
    <property type="entry name" value="Peptidase_M19"/>
    <property type="match status" value="1"/>
</dbReference>
<evidence type="ECO:0000313" key="2">
    <source>
        <dbReference type="Proteomes" id="UP000598350"/>
    </source>
</evidence>
<keyword evidence="2" id="KW-1185">Reference proteome</keyword>
<gene>
    <name evidence="1" type="ORF">HPE63_02395</name>
</gene>
<dbReference type="InterPro" id="IPR008257">
    <property type="entry name" value="Pept_M19"/>
</dbReference>